<evidence type="ECO:0000259" key="2">
    <source>
        <dbReference type="Pfam" id="PF02371"/>
    </source>
</evidence>
<dbReference type="InterPro" id="IPR047650">
    <property type="entry name" value="Transpos_IS110"/>
</dbReference>
<organism evidence="3 4">
    <name type="scientific">Bradyrhizobium zhanjiangense</name>
    <dbReference type="NCBI Taxonomy" id="1325107"/>
    <lineage>
        <taxon>Bacteria</taxon>
        <taxon>Pseudomonadati</taxon>
        <taxon>Pseudomonadota</taxon>
        <taxon>Alphaproteobacteria</taxon>
        <taxon>Hyphomicrobiales</taxon>
        <taxon>Nitrobacteraceae</taxon>
        <taxon>Bradyrhizobium</taxon>
    </lineage>
</organism>
<evidence type="ECO:0000259" key="1">
    <source>
        <dbReference type="Pfam" id="PF01548"/>
    </source>
</evidence>
<dbReference type="GO" id="GO:0004803">
    <property type="term" value="F:transposase activity"/>
    <property type="evidence" value="ECO:0007669"/>
    <property type="project" value="InterPro"/>
</dbReference>
<dbReference type="GO" id="GO:0006313">
    <property type="term" value="P:DNA transposition"/>
    <property type="evidence" value="ECO:0007669"/>
    <property type="project" value="InterPro"/>
</dbReference>
<dbReference type="InterPro" id="IPR002525">
    <property type="entry name" value="Transp_IS110-like_N"/>
</dbReference>
<dbReference type="Pfam" id="PF02371">
    <property type="entry name" value="Transposase_20"/>
    <property type="match status" value="1"/>
</dbReference>
<dbReference type="PANTHER" id="PTHR33055:SF3">
    <property type="entry name" value="PUTATIVE TRANSPOSASE FOR IS117-RELATED"/>
    <property type="match status" value="1"/>
</dbReference>
<dbReference type="EMBL" id="LBJM01000009">
    <property type="protein sequence ID" value="RXH42111.1"/>
    <property type="molecule type" value="Genomic_DNA"/>
</dbReference>
<dbReference type="Pfam" id="PF01548">
    <property type="entry name" value="DEDD_Tnp_IS110"/>
    <property type="match status" value="1"/>
</dbReference>
<dbReference type="InterPro" id="IPR003346">
    <property type="entry name" value="Transposase_20"/>
</dbReference>
<dbReference type="GO" id="GO:0003677">
    <property type="term" value="F:DNA binding"/>
    <property type="evidence" value="ECO:0007669"/>
    <property type="project" value="InterPro"/>
</dbReference>
<feature type="domain" description="Transposase IS110-like N-terminal" evidence="1">
    <location>
        <begin position="5"/>
        <end position="151"/>
    </location>
</feature>
<dbReference type="RefSeq" id="WP_128943543.1">
    <property type="nucleotide sequence ID" value="NZ_LBJM01000009.1"/>
</dbReference>
<proteinExistence type="predicted"/>
<gene>
    <name evidence="3" type="ORF">XH94_03520</name>
</gene>
<evidence type="ECO:0000313" key="4">
    <source>
        <dbReference type="Proteomes" id="UP000290565"/>
    </source>
</evidence>
<comment type="caution">
    <text evidence="3">The sequence shown here is derived from an EMBL/GenBank/DDBJ whole genome shotgun (WGS) entry which is preliminary data.</text>
</comment>
<sequence>MKLYVGLDVGLEETSLCIVDGEGLTVREVKVMTEPAAIRSAVEGYADRLERVGVEASSLGIWLYRELQPAGLPIIVVEARHMRVSLSTMRNKTDRNDARGIAQMMRLGWYRAVHVKNIDMQKMRTLLTSRKLLKRKLIDLENHIRGALRAYGLLVGAVARGAYEARVRELIERSDPIFVMTIEAMLDVRRAILEGYDRLHRVLLQVVQHDAVCRRLMTVPGVGPVAALSFKVGVDDPRRFARSRTVGAHFGLAPRRHQSGTSIDYEGRISKQGDVAVREALCEAAASLLLRVRKWSALRAWGLPIAKRSSMLCAITAVARKLASILHRMWVSDTDFHVGFGAKVTHRLRLKPAR</sequence>
<name>A0A4Q0SV48_9BRAD</name>
<dbReference type="AlphaFoldDB" id="A0A4Q0SV48"/>
<accession>A0A4Q0SV48</accession>
<feature type="domain" description="Transposase IS116/IS110/IS902 C-terminal" evidence="2">
    <location>
        <begin position="213"/>
        <end position="296"/>
    </location>
</feature>
<evidence type="ECO:0000313" key="3">
    <source>
        <dbReference type="EMBL" id="RXH42111.1"/>
    </source>
</evidence>
<dbReference type="NCBIfam" id="NF033542">
    <property type="entry name" value="transpos_IS110"/>
    <property type="match status" value="1"/>
</dbReference>
<protein>
    <submittedName>
        <fullName evidence="3">Transposase</fullName>
    </submittedName>
</protein>
<dbReference type="PANTHER" id="PTHR33055">
    <property type="entry name" value="TRANSPOSASE FOR INSERTION SEQUENCE ELEMENT IS1111A"/>
    <property type="match status" value="1"/>
</dbReference>
<reference evidence="3 4" key="1">
    <citation type="submission" date="2015-04" db="EMBL/GenBank/DDBJ databases">
        <title>Comparative genomics of rhizobia nodulating Arachis hypogaea in China.</title>
        <authorList>
            <person name="Li Y."/>
        </authorList>
    </citation>
    <scope>NUCLEOTIDE SEQUENCE [LARGE SCALE GENOMIC DNA]</scope>
    <source>
        <strain evidence="3 4">CCBAU 51787</strain>
    </source>
</reference>
<dbReference type="Proteomes" id="UP000290565">
    <property type="component" value="Unassembled WGS sequence"/>
</dbReference>